<feature type="domain" description="GST N-terminal" evidence="1">
    <location>
        <begin position="2"/>
        <end position="79"/>
    </location>
</feature>
<dbReference type="CDD" id="cd03039">
    <property type="entry name" value="GST_N_Sigma_like"/>
    <property type="match status" value="1"/>
</dbReference>
<dbReference type="CDD" id="cd03192">
    <property type="entry name" value="GST_C_Sigma_like"/>
    <property type="match status" value="1"/>
</dbReference>
<dbReference type="Pfam" id="PF14497">
    <property type="entry name" value="GST_C_3"/>
    <property type="match status" value="1"/>
</dbReference>
<dbReference type="OrthoDB" id="414243at2759"/>
<evidence type="ECO:0000313" key="3">
    <source>
        <dbReference type="EMBL" id="CAD5213236.1"/>
    </source>
</evidence>
<dbReference type="SUPFAM" id="SSF52833">
    <property type="entry name" value="Thioredoxin-like"/>
    <property type="match status" value="1"/>
</dbReference>
<evidence type="ECO:0000313" key="4">
    <source>
        <dbReference type="EMBL" id="CAG9092081.1"/>
    </source>
</evidence>
<dbReference type="EMBL" id="CAJFDI010000002">
    <property type="protein sequence ID" value="CAD5213236.1"/>
    <property type="molecule type" value="Genomic_DNA"/>
</dbReference>
<dbReference type="AlphaFoldDB" id="A0A1I7RYX3"/>
<dbReference type="InterPro" id="IPR004046">
    <property type="entry name" value="GST_C"/>
</dbReference>
<dbReference type="PANTHER" id="PTHR11571:SF260">
    <property type="entry name" value="GLUTATHIONE S-TRANSFERASE"/>
    <property type="match status" value="1"/>
</dbReference>
<dbReference type="InterPro" id="IPR036249">
    <property type="entry name" value="Thioredoxin-like_sf"/>
</dbReference>
<protein>
    <submittedName>
        <fullName evidence="3">(pine wood nematode) hypothetical protein</fullName>
    </submittedName>
</protein>
<proteinExistence type="predicted"/>
<dbReference type="GO" id="GO:0006749">
    <property type="term" value="P:glutathione metabolic process"/>
    <property type="evidence" value="ECO:0007669"/>
    <property type="project" value="TreeGrafter"/>
</dbReference>
<dbReference type="PANTHER" id="PTHR11571">
    <property type="entry name" value="GLUTATHIONE S-TRANSFERASE"/>
    <property type="match status" value="1"/>
</dbReference>
<evidence type="ECO:0000313" key="6">
    <source>
        <dbReference type="Proteomes" id="UP000659654"/>
    </source>
</evidence>
<dbReference type="Proteomes" id="UP000095284">
    <property type="component" value="Unplaced"/>
</dbReference>
<dbReference type="eggNOG" id="KOG1695">
    <property type="taxonomic scope" value="Eukaryota"/>
</dbReference>
<dbReference type="InterPro" id="IPR010987">
    <property type="entry name" value="Glutathione-S-Trfase_C-like"/>
</dbReference>
<organism evidence="5 7">
    <name type="scientific">Bursaphelenchus xylophilus</name>
    <name type="common">Pinewood nematode worm</name>
    <name type="synonym">Aphelenchoides xylophilus</name>
    <dbReference type="NCBI Taxonomy" id="6326"/>
    <lineage>
        <taxon>Eukaryota</taxon>
        <taxon>Metazoa</taxon>
        <taxon>Ecdysozoa</taxon>
        <taxon>Nematoda</taxon>
        <taxon>Chromadorea</taxon>
        <taxon>Rhabditida</taxon>
        <taxon>Tylenchina</taxon>
        <taxon>Tylenchomorpha</taxon>
        <taxon>Aphelenchoidea</taxon>
        <taxon>Aphelenchoididae</taxon>
        <taxon>Bursaphelenchus</taxon>
    </lineage>
</organism>
<dbReference type="GO" id="GO:0004364">
    <property type="term" value="F:glutathione transferase activity"/>
    <property type="evidence" value="ECO:0007669"/>
    <property type="project" value="UniProtKB-ARBA"/>
</dbReference>
<name>A0A1I7RYX3_BURXY</name>
<evidence type="ECO:0000259" key="1">
    <source>
        <dbReference type="PROSITE" id="PS50404"/>
    </source>
</evidence>
<dbReference type="WBParaSite" id="BXY_0594100.1">
    <property type="protein sequence ID" value="BXY_0594100.1"/>
    <property type="gene ID" value="BXY_0594100"/>
</dbReference>
<evidence type="ECO:0000313" key="5">
    <source>
        <dbReference type="Proteomes" id="UP000095284"/>
    </source>
</evidence>
<reference evidence="7" key="1">
    <citation type="submission" date="2016-11" db="UniProtKB">
        <authorList>
            <consortium name="WormBaseParasite"/>
        </authorList>
    </citation>
    <scope>IDENTIFICATION</scope>
</reference>
<dbReference type="PROSITE" id="PS50405">
    <property type="entry name" value="GST_CTER"/>
    <property type="match status" value="1"/>
</dbReference>
<dbReference type="PROSITE" id="PS50404">
    <property type="entry name" value="GST_NTER"/>
    <property type="match status" value="1"/>
</dbReference>
<dbReference type="SFLD" id="SFLDS00019">
    <property type="entry name" value="Glutathione_Transferase_(cytos"/>
    <property type="match status" value="1"/>
</dbReference>
<dbReference type="Proteomes" id="UP000582659">
    <property type="component" value="Unassembled WGS sequence"/>
</dbReference>
<dbReference type="Gene3D" id="1.20.1050.10">
    <property type="match status" value="1"/>
</dbReference>
<dbReference type="InterPro" id="IPR004045">
    <property type="entry name" value="Glutathione_S-Trfase_N"/>
</dbReference>
<dbReference type="Gene3D" id="3.40.30.10">
    <property type="entry name" value="Glutaredoxin"/>
    <property type="match status" value="1"/>
</dbReference>
<accession>A0A1I7RYX3</accession>
<reference evidence="4" key="2">
    <citation type="submission" date="2020-08" db="EMBL/GenBank/DDBJ databases">
        <authorList>
            <person name="Kikuchi T."/>
        </authorList>
    </citation>
    <scope>NUCLEOTIDE SEQUENCE</scope>
    <source>
        <strain evidence="3">Ka4C1</strain>
    </source>
</reference>
<gene>
    <name evidence="3" type="ORF">BXYJ_LOCUS2907</name>
</gene>
<dbReference type="EMBL" id="CAJFCV020000002">
    <property type="protein sequence ID" value="CAG9092081.1"/>
    <property type="molecule type" value="Genomic_DNA"/>
</dbReference>
<feature type="domain" description="GST C-terminal" evidence="2">
    <location>
        <begin position="81"/>
        <end position="206"/>
    </location>
</feature>
<dbReference type="SFLD" id="SFLDG01205">
    <property type="entry name" value="AMPS.1"/>
    <property type="match status" value="1"/>
</dbReference>
<dbReference type="Pfam" id="PF02798">
    <property type="entry name" value="GST_N"/>
    <property type="match status" value="1"/>
</dbReference>
<dbReference type="InterPro" id="IPR036282">
    <property type="entry name" value="Glutathione-S-Trfase_C_sf"/>
</dbReference>
<evidence type="ECO:0000313" key="7">
    <source>
        <dbReference type="WBParaSite" id="BXY_0594100.1"/>
    </source>
</evidence>
<dbReference type="SMR" id="A0A1I7RYX3"/>
<dbReference type="Proteomes" id="UP000659654">
    <property type="component" value="Unassembled WGS sequence"/>
</dbReference>
<dbReference type="InterPro" id="IPR040079">
    <property type="entry name" value="Glutathione_S-Trfase"/>
</dbReference>
<dbReference type="SUPFAM" id="SSF47616">
    <property type="entry name" value="GST C-terminal domain-like"/>
    <property type="match status" value="1"/>
</dbReference>
<dbReference type="InterPro" id="IPR050213">
    <property type="entry name" value="GST_superfamily"/>
</dbReference>
<keyword evidence="6" id="KW-1185">Reference proteome</keyword>
<sequence length="206" mass="23797">MPEYSLHYLNCRGLCEPTRYCLHYAGIPFEDKRYSFAEFPKYKELYPNKQVPVFYVDGKPLSQSGAVLRYIARLTGLNGKDSWEEAKADETFHFFHDCLLAHLKYLFHKANIKPAEDVEAAYAEFVPPATKALEFFNKMLEDAGNGYVLKSGITYADFVVQSYVTTLTKLDEKLVAKYPKVVEHYDKIRNLPQLKEYIANRPDTVN</sequence>
<evidence type="ECO:0000259" key="2">
    <source>
        <dbReference type="PROSITE" id="PS50405"/>
    </source>
</evidence>
<dbReference type="SFLD" id="SFLDG00363">
    <property type="entry name" value="AMPS_(cytGST):_Alpha-__Mu-__Pi"/>
    <property type="match status" value="1"/>
</dbReference>